<evidence type="ECO:0000256" key="2">
    <source>
        <dbReference type="SAM" id="SignalP"/>
    </source>
</evidence>
<evidence type="ECO:0000313" key="3">
    <source>
        <dbReference type="EMBL" id="KAK3680300.1"/>
    </source>
</evidence>
<keyword evidence="4" id="KW-1185">Reference proteome</keyword>
<name>A0AAE1C6N5_9PEZI</name>
<feature type="signal peptide" evidence="2">
    <location>
        <begin position="1"/>
        <end position="17"/>
    </location>
</feature>
<feature type="compositionally biased region" description="Low complexity" evidence="1">
    <location>
        <begin position="262"/>
        <end position="287"/>
    </location>
</feature>
<protein>
    <submittedName>
        <fullName evidence="3">Uncharacterized protein</fullName>
    </submittedName>
</protein>
<proteinExistence type="predicted"/>
<feature type="region of interest" description="Disordered" evidence="1">
    <location>
        <begin position="223"/>
        <end position="288"/>
    </location>
</feature>
<sequence length="311" mass="30704">MQHFTLITLALATSSSANFLKRQADCSDPNSYQCQISQAQYLVGVCQPTNDTGSPDLTAPCNQVSAITAQCVYGADGLAAFNGDPTSYDNSNSDADVPMLSNGTQRDCVCSSQFFNVLGGCSDCYKAHGVGEDPTSGYVDPAFISSASSSYCAVTNTPTVGFAEVLYAYVTGDVGSSLASVASTASVTSTFSDPIGNNTAVSLYYTPSITGSSAWVVAQATETPSNSTMSSGSSSESASGSASGSASSAQLATSNGQIVPTAGASSTASRSGSGTASGSAAASASGSSGAGKKEAAAIAGVVALAGFVALS</sequence>
<comment type="caution">
    <text evidence="3">The sequence shown here is derived from an EMBL/GenBank/DDBJ whole genome shotgun (WGS) entry which is preliminary data.</text>
</comment>
<keyword evidence="2" id="KW-0732">Signal</keyword>
<dbReference type="AlphaFoldDB" id="A0AAE1C6N5"/>
<reference evidence="3" key="1">
    <citation type="submission" date="2023-07" db="EMBL/GenBank/DDBJ databases">
        <title>Black Yeasts Isolated from many extreme environments.</title>
        <authorList>
            <person name="Coleine C."/>
            <person name="Stajich J.E."/>
            <person name="Selbmann L."/>
        </authorList>
    </citation>
    <scope>NUCLEOTIDE SEQUENCE</scope>
    <source>
        <strain evidence="3">CCFEE 5485</strain>
    </source>
</reference>
<evidence type="ECO:0000313" key="4">
    <source>
        <dbReference type="Proteomes" id="UP001274830"/>
    </source>
</evidence>
<feature type="chain" id="PRO_5042236509" evidence="2">
    <location>
        <begin position="18"/>
        <end position="311"/>
    </location>
</feature>
<dbReference type="Proteomes" id="UP001274830">
    <property type="component" value="Unassembled WGS sequence"/>
</dbReference>
<organism evidence="3 4">
    <name type="scientific">Recurvomyces mirabilis</name>
    <dbReference type="NCBI Taxonomy" id="574656"/>
    <lineage>
        <taxon>Eukaryota</taxon>
        <taxon>Fungi</taxon>
        <taxon>Dikarya</taxon>
        <taxon>Ascomycota</taxon>
        <taxon>Pezizomycotina</taxon>
        <taxon>Dothideomycetes</taxon>
        <taxon>Dothideomycetidae</taxon>
        <taxon>Mycosphaerellales</taxon>
        <taxon>Teratosphaeriaceae</taxon>
        <taxon>Recurvomyces</taxon>
    </lineage>
</organism>
<evidence type="ECO:0000256" key="1">
    <source>
        <dbReference type="SAM" id="MobiDB-lite"/>
    </source>
</evidence>
<gene>
    <name evidence="3" type="ORF">LTR78_000678</name>
</gene>
<dbReference type="EMBL" id="JAUTXT010000001">
    <property type="protein sequence ID" value="KAK3680300.1"/>
    <property type="molecule type" value="Genomic_DNA"/>
</dbReference>
<feature type="compositionally biased region" description="Low complexity" evidence="1">
    <location>
        <begin position="230"/>
        <end position="249"/>
    </location>
</feature>
<accession>A0AAE1C6N5</accession>